<gene>
    <name evidence="10" type="ORF">CDAUBV1_LOCUS9478</name>
</gene>
<evidence type="ECO:0000256" key="5">
    <source>
        <dbReference type="ARBA" id="ARBA00049026"/>
    </source>
</evidence>
<name>A0AAV2TGA1_CALDB</name>
<dbReference type="GO" id="GO:0005739">
    <property type="term" value="C:mitochondrion"/>
    <property type="evidence" value="ECO:0007669"/>
    <property type="project" value="UniProtKB-SubCell"/>
</dbReference>
<evidence type="ECO:0000256" key="3">
    <source>
        <dbReference type="ARBA" id="ARBA00022898"/>
    </source>
</evidence>
<dbReference type="Proteomes" id="UP001497525">
    <property type="component" value="Unassembled WGS sequence"/>
</dbReference>
<dbReference type="AlphaFoldDB" id="A0AAV2TGA1"/>
<dbReference type="GO" id="GO:0030170">
    <property type="term" value="F:pyridoxal phosphate binding"/>
    <property type="evidence" value="ECO:0007669"/>
    <property type="project" value="TreeGrafter"/>
</dbReference>
<dbReference type="FunFam" id="3.40.640.10:FF:000005">
    <property type="entry name" value="Glycine dehydrogenase (decarboxylating), mitochondrial"/>
    <property type="match status" value="1"/>
</dbReference>
<accession>A0AAV2TGA1</accession>
<dbReference type="PANTHER" id="PTHR11773">
    <property type="entry name" value="GLYCINE DEHYDROGENASE, DECARBOXYLATING"/>
    <property type="match status" value="1"/>
</dbReference>
<comment type="similarity">
    <text evidence="2 7">Belongs to the GcvP family.</text>
</comment>
<evidence type="ECO:0000256" key="7">
    <source>
        <dbReference type="RuleBase" id="RU364056"/>
    </source>
</evidence>
<comment type="cofactor">
    <cofactor evidence="1 6 7">
        <name>pyridoxal 5'-phosphate</name>
        <dbReference type="ChEBI" id="CHEBI:597326"/>
    </cofactor>
</comment>
<proteinExistence type="inferred from homology"/>
<dbReference type="Pfam" id="PF21478">
    <property type="entry name" value="GcvP2_C"/>
    <property type="match status" value="1"/>
</dbReference>
<keyword evidence="4 7" id="KW-0560">Oxidoreductase</keyword>
<sequence>MFVGKTTNLLRQQFYHCGQINCHFVRNFSKLASTATLSSIPDPPAANFCMRQIGPSDEDAHIMLRTCGYKDMEDFVSNVIPQRVRMKRKLDLKKPTSEAELLQQLKEIMDRNQVWRSYIGQGYYGTLTPTPIMRNVFENPGWYTSYTPYQAEISQGRLEALLNFQTLVSELTGLDVANASLLDEGTAAAESMTLACRRTKRSKFLIDKHCHPQTRDVVFSRADGLQIEVSVVDLSDVGVARKLLSSGQYAGCLLQYPDTEGNLCKEKISIISELARENKALTVVATDLLALTIIQPPGKLGADVALGSSQRFGIPLGFGGPHAAFFAVKPELVRQMPGRLIGISKDSNGQPALRLTLQAREQHIRRDKATSNICTAQALLASMASFYAVYHGPTGLQEIAARIHNNTLRLAAALIQADYEICNAGPVFDTLKIKPGAKHGGVGVIQERAEEKRINLRYYPHSDCLGVSLDETITKKDFNDLLHVFGAKTALPEVSAKHSLLAQKGFVREDEYLTQAVFHKYHSETSLMRYMKQLENKDVSLTHSMIPLGSCTLKLNSATIMQACSWPSVNQIHPFVPQDQTEGYRELITQLEKDLAEITGYDYVCMAPISGAHGEYAGLRTITGYLKSIGQSTRKVCLIPTSAHGTNPASAAMAGFTVQPVRARKNGEFDMHHLNDQISRYQDTLGAIMITYPSTYGVFDDQLIETIELVHKVGAQVYLDGANSNAQVGLCRPGDVGADVSHLNLHKTFGIPHGGGGPGVGPICVKKHLAPFLPQHRSRETSFGAAGIRKCQETQYQTVSSAPFGSASLFPITWSYLKLLGPEGLKKVSQQALLNANYMRRRLEKYYPIKFVNEHGCCAHEFIVDCEEFEKVHVTTVDIAKRLIDYGFHSPTMSWPVHSGLMIEPTESESLAECDRLCDALIGIRMEIDKISNGQWKIECNPLKMAPHTVETVTSSNWDRPYTREEAAYPGSWQRSSKLSLDKISKIWPSVGRVDEAYGDTHLMLKYPRSHENGQIANN</sequence>
<dbReference type="GO" id="GO:0019464">
    <property type="term" value="P:glycine decarboxylation via glycine cleavage system"/>
    <property type="evidence" value="ECO:0007669"/>
    <property type="project" value="TreeGrafter"/>
</dbReference>
<evidence type="ECO:0000256" key="1">
    <source>
        <dbReference type="ARBA" id="ARBA00001933"/>
    </source>
</evidence>
<dbReference type="CDD" id="cd00613">
    <property type="entry name" value="GDC-P"/>
    <property type="match status" value="1"/>
</dbReference>
<dbReference type="EC" id="1.4.4.2" evidence="7"/>
<dbReference type="InterPro" id="IPR049315">
    <property type="entry name" value="GDC-P_N"/>
</dbReference>
<dbReference type="SUPFAM" id="SSF53383">
    <property type="entry name" value="PLP-dependent transferases"/>
    <property type="match status" value="2"/>
</dbReference>
<protein>
    <recommendedName>
        <fullName evidence="7">Glycine cleavage system P protein</fullName>
        <ecNumber evidence="7">1.4.4.2</ecNumber>
    </recommendedName>
</protein>
<evidence type="ECO:0000259" key="9">
    <source>
        <dbReference type="Pfam" id="PF21478"/>
    </source>
</evidence>
<feature type="domain" description="Glycine cleavage system P-protein N-terminal" evidence="8">
    <location>
        <begin position="51"/>
        <end position="485"/>
    </location>
</feature>
<dbReference type="Gene3D" id="3.40.640.10">
    <property type="entry name" value="Type I PLP-dependent aspartate aminotransferase-like (Major domain)"/>
    <property type="match status" value="2"/>
</dbReference>
<evidence type="ECO:0000256" key="2">
    <source>
        <dbReference type="ARBA" id="ARBA00010756"/>
    </source>
</evidence>
<dbReference type="InterPro" id="IPR015422">
    <property type="entry name" value="PyrdxlP-dep_Trfase_small"/>
</dbReference>
<comment type="catalytic activity">
    <reaction evidence="5 7">
        <text>N(6)-[(R)-lipoyl]-L-lysyl-[glycine-cleavage complex H protein] + glycine + H(+) = N(6)-[(R)-S(8)-aminomethyldihydrolipoyl]-L-lysyl-[glycine-cleavage complex H protein] + CO2</text>
        <dbReference type="Rhea" id="RHEA:24304"/>
        <dbReference type="Rhea" id="RHEA-COMP:10494"/>
        <dbReference type="Rhea" id="RHEA-COMP:10495"/>
        <dbReference type="ChEBI" id="CHEBI:15378"/>
        <dbReference type="ChEBI" id="CHEBI:16526"/>
        <dbReference type="ChEBI" id="CHEBI:57305"/>
        <dbReference type="ChEBI" id="CHEBI:83099"/>
        <dbReference type="ChEBI" id="CHEBI:83143"/>
        <dbReference type="EC" id="1.4.4.2"/>
    </reaction>
</comment>
<feature type="modified residue" description="N6-(pyridoxal phosphate)lysine" evidence="6">
    <location>
        <position position="747"/>
    </location>
</feature>
<reference evidence="10" key="1">
    <citation type="submission" date="2024-06" db="EMBL/GenBank/DDBJ databases">
        <authorList>
            <person name="Liu X."/>
            <person name="Lenzi L."/>
            <person name="Haldenby T S."/>
            <person name="Uol C."/>
        </authorList>
    </citation>
    <scope>NUCLEOTIDE SEQUENCE</scope>
</reference>
<comment type="caution">
    <text evidence="10">The sequence shown here is derived from an EMBL/GenBank/DDBJ whole genome shotgun (WGS) entry which is preliminary data.</text>
</comment>
<feature type="domain" description="Glycine dehydrogenase C-terminal" evidence="9">
    <location>
        <begin position="829"/>
        <end position="948"/>
    </location>
</feature>
<evidence type="ECO:0000256" key="4">
    <source>
        <dbReference type="ARBA" id="ARBA00023002"/>
    </source>
</evidence>
<comment type="function">
    <text evidence="7">The glycine cleavage system catalyzes the degradation of glycine.</text>
</comment>
<dbReference type="InterPro" id="IPR020581">
    <property type="entry name" value="GDC_P"/>
</dbReference>
<dbReference type="InterPro" id="IPR003437">
    <property type="entry name" value="GcvP"/>
</dbReference>
<keyword evidence="3 6" id="KW-0663">Pyridoxal phosphate</keyword>
<dbReference type="NCBIfam" id="NF001696">
    <property type="entry name" value="PRK00451.1"/>
    <property type="match status" value="1"/>
</dbReference>
<comment type="subunit">
    <text evidence="7">The glycine cleavage system is composed of four proteins: P, T, L and H.</text>
</comment>
<keyword evidence="7" id="KW-0809">Transit peptide</keyword>
<dbReference type="FunFam" id="3.40.640.10:FF:000224">
    <property type="entry name" value="Probable glycine dehydrogenase (decarboxylating) subunit 2"/>
    <property type="match status" value="1"/>
</dbReference>
<evidence type="ECO:0000256" key="6">
    <source>
        <dbReference type="PIRSR" id="PIRSR603437-50"/>
    </source>
</evidence>
<organism evidence="10 11">
    <name type="scientific">Calicophoron daubneyi</name>
    <name type="common">Rumen fluke</name>
    <name type="synonym">Paramphistomum daubneyi</name>
    <dbReference type="NCBI Taxonomy" id="300641"/>
    <lineage>
        <taxon>Eukaryota</taxon>
        <taxon>Metazoa</taxon>
        <taxon>Spiralia</taxon>
        <taxon>Lophotrochozoa</taxon>
        <taxon>Platyhelminthes</taxon>
        <taxon>Trematoda</taxon>
        <taxon>Digenea</taxon>
        <taxon>Plagiorchiida</taxon>
        <taxon>Pronocephalata</taxon>
        <taxon>Paramphistomoidea</taxon>
        <taxon>Paramphistomidae</taxon>
        <taxon>Calicophoron</taxon>
    </lineage>
</organism>
<dbReference type="GO" id="GO:0004375">
    <property type="term" value="F:glycine dehydrogenase (decarboxylating) activity"/>
    <property type="evidence" value="ECO:0007669"/>
    <property type="project" value="UniProtKB-UniRule"/>
</dbReference>
<evidence type="ECO:0000313" key="10">
    <source>
        <dbReference type="EMBL" id="CAL5135317.1"/>
    </source>
</evidence>
<dbReference type="InterPro" id="IPR015421">
    <property type="entry name" value="PyrdxlP-dep_Trfase_major"/>
</dbReference>
<dbReference type="GO" id="GO:0005960">
    <property type="term" value="C:glycine cleavage complex"/>
    <property type="evidence" value="ECO:0007669"/>
    <property type="project" value="TreeGrafter"/>
</dbReference>
<dbReference type="PANTHER" id="PTHR11773:SF1">
    <property type="entry name" value="GLYCINE DEHYDROGENASE (DECARBOXYLATING), MITOCHONDRIAL"/>
    <property type="match status" value="1"/>
</dbReference>
<dbReference type="Pfam" id="PF02347">
    <property type="entry name" value="GDC-P"/>
    <property type="match status" value="1"/>
</dbReference>
<dbReference type="InterPro" id="IPR015424">
    <property type="entry name" value="PyrdxlP-dep_Trfase"/>
</dbReference>
<dbReference type="GO" id="GO:0016594">
    <property type="term" value="F:glycine binding"/>
    <property type="evidence" value="ECO:0007669"/>
    <property type="project" value="TreeGrafter"/>
</dbReference>
<evidence type="ECO:0000313" key="11">
    <source>
        <dbReference type="Proteomes" id="UP001497525"/>
    </source>
</evidence>
<dbReference type="InterPro" id="IPR049316">
    <property type="entry name" value="GDC-P_C"/>
</dbReference>
<comment type="subcellular location">
    <subcellularLocation>
        <location evidence="7">Mitochondrion</location>
    </subcellularLocation>
</comment>
<dbReference type="NCBIfam" id="TIGR00461">
    <property type="entry name" value="gcvP"/>
    <property type="match status" value="1"/>
</dbReference>
<evidence type="ECO:0000259" key="8">
    <source>
        <dbReference type="Pfam" id="PF02347"/>
    </source>
</evidence>
<dbReference type="Gene3D" id="3.90.1150.10">
    <property type="entry name" value="Aspartate Aminotransferase, domain 1"/>
    <property type="match status" value="2"/>
</dbReference>
<dbReference type="EMBL" id="CAXLJL010000256">
    <property type="protein sequence ID" value="CAL5135317.1"/>
    <property type="molecule type" value="Genomic_DNA"/>
</dbReference>
<keyword evidence="7" id="KW-0496">Mitochondrion</keyword>